<protein>
    <submittedName>
        <fullName evidence="1">Uncharacterized protein</fullName>
    </submittedName>
</protein>
<dbReference type="OrthoDB" id="6167251at2"/>
<reference evidence="1 2" key="1">
    <citation type="submission" date="2016-10" db="EMBL/GenBank/DDBJ databases">
        <authorList>
            <person name="de Groot N.N."/>
        </authorList>
    </citation>
    <scope>NUCLEOTIDE SEQUENCE [LARGE SCALE GENOMIC DNA]</scope>
    <source>
        <strain evidence="1 2">CGMCC 1.6133</strain>
    </source>
</reference>
<evidence type="ECO:0000313" key="2">
    <source>
        <dbReference type="Proteomes" id="UP000198525"/>
    </source>
</evidence>
<sequence>MDSADLNGSKTDFCERLQRFRNARYAEHEREQVGSLFPFSTEAIRQDDDAILEHACQVLADRVNGDALTAVAALVLINGIVQTPRETLTEYFGEEVADLVDAASTPFDSACGNVVLWERALQQMAEAPADAQRVRLALLLGQIEHSPDATGHIPFWHQEAKTMSSGDPYLQRRVIERLEAAWANAQ</sequence>
<name>A0A1G8Y6Y0_9GAMM</name>
<dbReference type="RefSeq" id="WP_143005108.1">
    <property type="nucleotide sequence ID" value="NZ_FNES01000010.1"/>
</dbReference>
<keyword evidence="2" id="KW-1185">Reference proteome</keyword>
<dbReference type="Proteomes" id="UP000198525">
    <property type="component" value="Unassembled WGS sequence"/>
</dbReference>
<organism evidence="1 2">
    <name type="scientific">Billgrantia gudaonensis</name>
    <dbReference type="NCBI Taxonomy" id="376427"/>
    <lineage>
        <taxon>Bacteria</taxon>
        <taxon>Pseudomonadati</taxon>
        <taxon>Pseudomonadota</taxon>
        <taxon>Gammaproteobacteria</taxon>
        <taxon>Oceanospirillales</taxon>
        <taxon>Halomonadaceae</taxon>
        <taxon>Billgrantia</taxon>
    </lineage>
</organism>
<accession>A0A1G8Y6Y0</accession>
<gene>
    <name evidence="1" type="ORF">SAMN04487954_11017</name>
</gene>
<evidence type="ECO:0000313" key="1">
    <source>
        <dbReference type="EMBL" id="SDJ98397.1"/>
    </source>
</evidence>
<proteinExistence type="predicted"/>
<dbReference type="EMBL" id="FNES01000010">
    <property type="protein sequence ID" value="SDJ98397.1"/>
    <property type="molecule type" value="Genomic_DNA"/>
</dbReference>
<dbReference type="AlphaFoldDB" id="A0A1G8Y6Y0"/>